<keyword evidence="2" id="KW-0472">Membrane</keyword>
<keyword evidence="2" id="KW-0564">Palmitate</keyword>
<evidence type="ECO:0000313" key="3">
    <source>
        <dbReference type="EMBL" id="MCG5030179.1"/>
    </source>
</evidence>
<keyword evidence="2" id="KW-0449">Lipoprotein</keyword>
<dbReference type="InterPro" id="IPR006311">
    <property type="entry name" value="TAT_signal"/>
</dbReference>
<comment type="similarity">
    <text evidence="1 2">Belongs to the outer membrane factor (OMF) (TC 1.B.17) family.</text>
</comment>
<keyword evidence="2" id="KW-0732">Signal</keyword>
<feature type="chain" id="PRO_5044989370" evidence="2">
    <location>
        <begin position="32"/>
        <end position="489"/>
    </location>
</feature>
<dbReference type="Proteomes" id="UP001297600">
    <property type="component" value="Unassembled WGS sequence"/>
</dbReference>
<dbReference type="Gene3D" id="2.20.200.10">
    <property type="entry name" value="Outer membrane efflux proteins (OEP)"/>
    <property type="match status" value="1"/>
</dbReference>
<dbReference type="PROSITE" id="PS51318">
    <property type="entry name" value="TAT"/>
    <property type="match status" value="1"/>
</dbReference>
<protein>
    <submittedName>
        <fullName evidence="3">Efflux transporter outer membrane subunit</fullName>
    </submittedName>
</protein>
<evidence type="ECO:0000256" key="1">
    <source>
        <dbReference type="ARBA" id="ARBA00007613"/>
    </source>
</evidence>
<keyword evidence="2" id="KW-0812">Transmembrane</keyword>
<proteinExistence type="inferred from homology"/>
<gene>
    <name evidence="3" type="ORF">MAF45_01745</name>
</gene>
<dbReference type="InterPro" id="IPR010131">
    <property type="entry name" value="MdtP/NodT-like"/>
</dbReference>
<reference evidence="3 4" key="1">
    <citation type="submission" date="2022-02" db="EMBL/GenBank/DDBJ databases">
        <title>Mesosutterella porci, a novel member of the family Sutterellaceae from pig feces.</title>
        <authorList>
            <person name="Wylensek D."/>
            <person name="Clavel T."/>
        </authorList>
    </citation>
    <scope>NUCLEOTIDE SEQUENCE [LARGE SCALE GENOMIC DNA]</scope>
    <source>
        <strain evidence="4">oilRF-744-wt-GAM-9</strain>
    </source>
</reference>
<evidence type="ECO:0000313" key="4">
    <source>
        <dbReference type="Proteomes" id="UP001297600"/>
    </source>
</evidence>
<dbReference type="PROSITE" id="PS51257">
    <property type="entry name" value="PROKAR_LIPOPROTEIN"/>
    <property type="match status" value="1"/>
</dbReference>
<dbReference type="Gene3D" id="1.20.1600.10">
    <property type="entry name" value="Outer membrane efflux proteins (OEP)"/>
    <property type="match status" value="1"/>
</dbReference>
<dbReference type="PANTHER" id="PTHR30203:SF32">
    <property type="entry name" value="CATION EFFLUX SYSTEM PROTEIN CUSC"/>
    <property type="match status" value="1"/>
</dbReference>
<name>A0ABS9MNI1_9BURK</name>
<dbReference type="SUPFAM" id="SSF56954">
    <property type="entry name" value="Outer membrane efflux proteins (OEP)"/>
    <property type="match status" value="1"/>
</dbReference>
<dbReference type="Pfam" id="PF02321">
    <property type="entry name" value="OEP"/>
    <property type="match status" value="2"/>
</dbReference>
<comment type="caution">
    <text evidence="3">The sequence shown here is derived from an EMBL/GenBank/DDBJ whole genome shotgun (WGS) entry which is preliminary data.</text>
</comment>
<dbReference type="InterPro" id="IPR003423">
    <property type="entry name" value="OMP_efflux"/>
</dbReference>
<sequence length="489" mass="52775">MKKKTVYVSRRAFLGLGAVSSALLLSGCVNLAPAYKQPAAPAETTGRWAVDSAAAGVKQAELVVWEQFFLDERLKKVIRMALDNNRDLRRAMLEVERLRALYRVSRADLFPSVSATASGSHARSSVDTLTPGASRISHVYAADLAMSSYEIDFFGRIRNLNEQALQAYLAGEDAHRSAQNTLIAEVATMWLSIGADHAALDLANTTLRSQQQTYALMEKSYQSGTANKLELSQSQQTVASAKASVQVAQNSLTQDENALRLLVGAEVPQELLPRQISLKATLPASLPAGLPSEVLLRRPDIAEAERNLRSANASIGVARAAFFPRVALTGSIGTASTDLSDLFSGGRGTWSFAPTVSLPIFQGGANVANLEAAKVYQKEMVAAYEKAIQSAFREVNDALSTESTVTKRLEAQDELVKASETAYDLAMTRYKRGVDDFLSVLDAQRTMVAAQQTQIQTQLSRAASLVTLYKVLGGGQEIEVPVRGDNKAS</sequence>
<evidence type="ECO:0000256" key="2">
    <source>
        <dbReference type="RuleBase" id="RU362097"/>
    </source>
</evidence>
<dbReference type="EMBL" id="JAKNCT010000002">
    <property type="protein sequence ID" value="MCG5030179.1"/>
    <property type="molecule type" value="Genomic_DNA"/>
</dbReference>
<keyword evidence="4" id="KW-1185">Reference proteome</keyword>
<feature type="signal peptide" evidence="2">
    <location>
        <begin position="1"/>
        <end position="31"/>
    </location>
</feature>
<dbReference type="NCBIfam" id="TIGR01845">
    <property type="entry name" value="outer_NodT"/>
    <property type="match status" value="1"/>
</dbReference>
<comment type="subcellular location">
    <subcellularLocation>
        <location evidence="2">Cell membrane</location>
        <topology evidence="2">Lipid-anchor</topology>
    </subcellularLocation>
</comment>
<organism evidence="3 4">
    <name type="scientific">Mesosutterella porci</name>
    <dbReference type="NCBI Taxonomy" id="2915351"/>
    <lineage>
        <taxon>Bacteria</taxon>
        <taxon>Pseudomonadati</taxon>
        <taxon>Pseudomonadota</taxon>
        <taxon>Betaproteobacteria</taxon>
        <taxon>Burkholderiales</taxon>
        <taxon>Sutterellaceae</taxon>
        <taxon>Mesosutterella</taxon>
    </lineage>
</organism>
<dbReference type="PANTHER" id="PTHR30203">
    <property type="entry name" value="OUTER MEMBRANE CATION EFFLUX PROTEIN"/>
    <property type="match status" value="1"/>
</dbReference>
<keyword evidence="2" id="KW-1134">Transmembrane beta strand</keyword>
<accession>A0ABS9MNI1</accession>
<dbReference type="RefSeq" id="WP_237977835.1">
    <property type="nucleotide sequence ID" value="NZ_JAKNCT010000002.1"/>
</dbReference>